<proteinExistence type="predicted"/>
<dbReference type="Gene3D" id="3.90.550.10">
    <property type="entry name" value="Spore Coat Polysaccharide Biosynthesis Protein SpsA, Chain A"/>
    <property type="match status" value="1"/>
</dbReference>
<dbReference type="InterPro" id="IPR029044">
    <property type="entry name" value="Nucleotide-diphossugar_trans"/>
</dbReference>
<gene>
    <name evidence="2" type="ORF">SAMN04487965_3310</name>
</gene>
<protein>
    <recommendedName>
        <fullName evidence="1">Glycosyltransferase 2-like domain-containing protein</fullName>
    </recommendedName>
</protein>
<accession>A0A1M5H658</accession>
<sequence length="305" mass="33274">MNTPSVSVVIVTHNSIAVLPEALNSIRASYEAGLVAECVVVDNASIDGTADWVRKQHAWCQLIADGRNLGFGRGCNVGIERTSGSYILLLNPDATLPHKDLQRMVEFLEAKPRAGVVAPAIREPDGELQAAGGLLTPKSLIKNMLGTVADPEVRPIHPGDPPFITSWVCGAVVLLKREMLDQIGGFDPRFFLYFEETDLWWRAREAGWQIWAQGEAVATHENAASAKTTGQELYAGCIAQHYFESRFYYLCKHFGWPAAALAELAEIGILTAKAAARFVQRRPDDALRARISAPILRAPARGTAS</sequence>
<dbReference type="EMBL" id="FQVA01000007">
    <property type="protein sequence ID" value="SHG11373.1"/>
    <property type="molecule type" value="Genomic_DNA"/>
</dbReference>
<evidence type="ECO:0000313" key="3">
    <source>
        <dbReference type="Proteomes" id="UP000184170"/>
    </source>
</evidence>
<dbReference type="STRING" id="494016.SAMN04487965_3310"/>
<reference evidence="3" key="1">
    <citation type="submission" date="2016-11" db="EMBL/GenBank/DDBJ databases">
        <authorList>
            <person name="Varghese N."/>
            <person name="Submissions S."/>
        </authorList>
    </citation>
    <scope>NUCLEOTIDE SEQUENCE [LARGE SCALE GENOMIC DNA]</scope>
    <source>
        <strain evidence="3">CGMCC 1.7063</strain>
    </source>
</reference>
<dbReference type="SUPFAM" id="SSF53448">
    <property type="entry name" value="Nucleotide-diphospho-sugar transferases"/>
    <property type="match status" value="1"/>
</dbReference>
<organism evidence="2 3">
    <name type="scientific">Microbulbifer donghaiensis</name>
    <dbReference type="NCBI Taxonomy" id="494016"/>
    <lineage>
        <taxon>Bacteria</taxon>
        <taxon>Pseudomonadati</taxon>
        <taxon>Pseudomonadota</taxon>
        <taxon>Gammaproteobacteria</taxon>
        <taxon>Cellvibrionales</taxon>
        <taxon>Microbulbiferaceae</taxon>
        <taxon>Microbulbifer</taxon>
    </lineage>
</organism>
<dbReference type="CDD" id="cd04186">
    <property type="entry name" value="GT_2_like_c"/>
    <property type="match status" value="1"/>
</dbReference>
<dbReference type="PANTHER" id="PTHR43179">
    <property type="entry name" value="RHAMNOSYLTRANSFERASE WBBL"/>
    <property type="match status" value="1"/>
</dbReference>
<evidence type="ECO:0000259" key="1">
    <source>
        <dbReference type="Pfam" id="PF00535"/>
    </source>
</evidence>
<evidence type="ECO:0000313" key="2">
    <source>
        <dbReference type="EMBL" id="SHG11373.1"/>
    </source>
</evidence>
<dbReference type="Proteomes" id="UP000184170">
    <property type="component" value="Unassembled WGS sequence"/>
</dbReference>
<dbReference type="Pfam" id="PF00535">
    <property type="entry name" value="Glycos_transf_2"/>
    <property type="match status" value="1"/>
</dbReference>
<dbReference type="OrthoDB" id="9771846at2"/>
<dbReference type="InterPro" id="IPR001173">
    <property type="entry name" value="Glyco_trans_2-like"/>
</dbReference>
<dbReference type="RefSeq" id="WP_073277235.1">
    <property type="nucleotide sequence ID" value="NZ_FQVA01000007.1"/>
</dbReference>
<feature type="domain" description="Glycosyltransferase 2-like" evidence="1">
    <location>
        <begin position="7"/>
        <end position="131"/>
    </location>
</feature>
<keyword evidence="3" id="KW-1185">Reference proteome</keyword>
<name>A0A1M5H658_9GAMM</name>
<dbReference type="PANTHER" id="PTHR43179:SF7">
    <property type="entry name" value="RHAMNOSYLTRANSFERASE WBBL"/>
    <property type="match status" value="1"/>
</dbReference>
<dbReference type="AlphaFoldDB" id="A0A1M5H658"/>